<gene>
    <name evidence="7" type="ORF">CcCBS67573_g03502</name>
</gene>
<feature type="domain" description="C2H2-type" evidence="6">
    <location>
        <begin position="143"/>
        <end position="172"/>
    </location>
</feature>
<dbReference type="STRING" id="246404.A0A507FJJ1"/>
<name>A0A507FJJ1_9FUNG</name>
<dbReference type="PROSITE" id="PS50157">
    <property type="entry name" value="ZINC_FINGER_C2H2_2"/>
    <property type="match status" value="2"/>
</dbReference>
<reference evidence="7 8" key="1">
    <citation type="journal article" date="2019" name="Sci. Rep.">
        <title>Comparative genomics of chytrid fungi reveal insights into the obligate biotrophic and pathogenic lifestyle of Synchytrium endobioticum.</title>
        <authorList>
            <person name="van de Vossenberg B.T.L.H."/>
            <person name="Warris S."/>
            <person name="Nguyen H.D.T."/>
            <person name="van Gent-Pelzer M.P.E."/>
            <person name="Joly D.L."/>
            <person name="van de Geest H.C."/>
            <person name="Bonants P.J.M."/>
            <person name="Smith D.S."/>
            <person name="Levesque C.A."/>
            <person name="van der Lee T.A.J."/>
        </authorList>
    </citation>
    <scope>NUCLEOTIDE SEQUENCE [LARGE SCALE GENOMIC DNA]</scope>
    <source>
        <strain evidence="7 8">CBS 675.73</strain>
    </source>
</reference>
<feature type="domain" description="C2H2-type" evidence="6">
    <location>
        <begin position="173"/>
        <end position="202"/>
    </location>
</feature>
<evidence type="ECO:0000313" key="7">
    <source>
        <dbReference type="EMBL" id="TPX75237.1"/>
    </source>
</evidence>
<organism evidence="7 8">
    <name type="scientific">Chytriomyces confervae</name>
    <dbReference type="NCBI Taxonomy" id="246404"/>
    <lineage>
        <taxon>Eukaryota</taxon>
        <taxon>Fungi</taxon>
        <taxon>Fungi incertae sedis</taxon>
        <taxon>Chytridiomycota</taxon>
        <taxon>Chytridiomycota incertae sedis</taxon>
        <taxon>Chytridiomycetes</taxon>
        <taxon>Chytridiales</taxon>
        <taxon>Chytriomycetaceae</taxon>
        <taxon>Chytriomyces</taxon>
    </lineage>
</organism>
<dbReference type="SUPFAM" id="SSF57667">
    <property type="entry name" value="beta-beta-alpha zinc fingers"/>
    <property type="match status" value="1"/>
</dbReference>
<feature type="compositionally biased region" description="Polar residues" evidence="5">
    <location>
        <begin position="49"/>
        <end position="63"/>
    </location>
</feature>
<evidence type="ECO:0000256" key="1">
    <source>
        <dbReference type="ARBA" id="ARBA00022723"/>
    </source>
</evidence>
<dbReference type="PANTHER" id="PTHR23235:SF120">
    <property type="entry name" value="KRUPPEL-LIKE FACTOR 15"/>
    <property type="match status" value="1"/>
</dbReference>
<dbReference type="Gene3D" id="3.30.160.60">
    <property type="entry name" value="Classic Zinc Finger"/>
    <property type="match status" value="2"/>
</dbReference>
<protein>
    <recommendedName>
        <fullName evidence="6">C2H2-type domain-containing protein</fullName>
    </recommendedName>
</protein>
<dbReference type="GO" id="GO:0000981">
    <property type="term" value="F:DNA-binding transcription factor activity, RNA polymerase II-specific"/>
    <property type="evidence" value="ECO:0007669"/>
    <property type="project" value="TreeGrafter"/>
</dbReference>
<dbReference type="GO" id="GO:0008270">
    <property type="term" value="F:zinc ion binding"/>
    <property type="evidence" value="ECO:0007669"/>
    <property type="project" value="UniProtKB-KW"/>
</dbReference>
<sequence>MPSEPTVRTLPVFMSSAQPSSERAAIQHCYSVGQRSLSQDLSQRDRNVNYPSPTSAWHATKSPQQQQHRMSIQFLIDGNPHPGNLPANSTSPLHYALNYPQSTSATDMAPFQSKVINQDDLHNIYNTGPPVSPPSPEKQVRKYPCLFSGCTSRFLRKHHLESHINTHVSQKAFSCDVMGCSSAFSRLHDLQRHKRTVKHAQQ</sequence>
<dbReference type="AlphaFoldDB" id="A0A507FJJ1"/>
<evidence type="ECO:0000256" key="4">
    <source>
        <dbReference type="PROSITE-ProRule" id="PRU00042"/>
    </source>
</evidence>
<dbReference type="InterPro" id="IPR036236">
    <property type="entry name" value="Znf_C2H2_sf"/>
</dbReference>
<comment type="caution">
    <text evidence="7">The sequence shown here is derived from an EMBL/GenBank/DDBJ whole genome shotgun (WGS) entry which is preliminary data.</text>
</comment>
<dbReference type="EMBL" id="QEAP01000089">
    <property type="protein sequence ID" value="TPX75237.1"/>
    <property type="molecule type" value="Genomic_DNA"/>
</dbReference>
<dbReference type="SMART" id="SM00355">
    <property type="entry name" value="ZnF_C2H2"/>
    <property type="match status" value="2"/>
</dbReference>
<dbReference type="Proteomes" id="UP000320333">
    <property type="component" value="Unassembled WGS sequence"/>
</dbReference>
<keyword evidence="1" id="KW-0479">Metal-binding</keyword>
<dbReference type="OrthoDB" id="2147066at2759"/>
<evidence type="ECO:0000256" key="5">
    <source>
        <dbReference type="SAM" id="MobiDB-lite"/>
    </source>
</evidence>
<accession>A0A507FJJ1</accession>
<evidence type="ECO:0000256" key="2">
    <source>
        <dbReference type="ARBA" id="ARBA00022771"/>
    </source>
</evidence>
<keyword evidence="3" id="KW-0862">Zinc</keyword>
<evidence type="ECO:0000259" key="6">
    <source>
        <dbReference type="PROSITE" id="PS50157"/>
    </source>
</evidence>
<proteinExistence type="predicted"/>
<dbReference type="PANTHER" id="PTHR23235">
    <property type="entry name" value="KRUEPPEL-LIKE TRANSCRIPTION FACTOR"/>
    <property type="match status" value="1"/>
</dbReference>
<evidence type="ECO:0000313" key="8">
    <source>
        <dbReference type="Proteomes" id="UP000320333"/>
    </source>
</evidence>
<keyword evidence="8" id="KW-1185">Reference proteome</keyword>
<dbReference type="GO" id="GO:0000978">
    <property type="term" value="F:RNA polymerase II cis-regulatory region sequence-specific DNA binding"/>
    <property type="evidence" value="ECO:0007669"/>
    <property type="project" value="TreeGrafter"/>
</dbReference>
<feature type="region of interest" description="Disordered" evidence="5">
    <location>
        <begin position="36"/>
        <end position="63"/>
    </location>
</feature>
<evidence type="ECO:0000256" key="3">
    <source>
        <dbReference type="ARBA" id="ARBA00022833"/>
    </source>
</evidence>
<dbReference type="PROSITE" id="PS00028">
    <property type="entry name" value="ZINC_FINGER_C2H2_1"/>
    <property type="match status" value="2"/>
</dbReference>
<dbReference type="InterPro" id="IPR013087">
    <property type="entry name" value="Znf_C2H2_type"/>
</dbReference>
<keyword evidence="2 4" id="KW-0863">Zinc-finger</keyword>